<dbReference type="EMBL" id="JBHLZU010000018">
    <property type="protein sequence ID" value="MFB9906097.1"/>
    <property type="molecule type" value="Genomic_DNA"/>
</dbReference>
<sequence>MRKVPLGRTSVEVSALGFGAAPMAGLYRSVSEEVAAESVAAALEAGVSYFDTAPHYGLGLSERRLGKALASASDFVVSTKVGRRLEPIPVAGDDLANGFAVPATHRRFWDFSAAGVLASVESSLDRLGLSRVDILLLHDPDDHWDRAVGEALPALEELRAKGSVGAIGAGMNQWQMLARLVAETSVDVVMLAGRYTLLEQSALDELLPLCSQRQVSVLAAGVFNSGLLSRPVVAPDAKYNYEEAPPELIKTARRMAEVCGRFGVTLPQAALQFPLGHPAVASVVIGARTAEQMAENARLFASPVPQECWAALKSEGLLRQDAPVPSS</sequence>
<name>A0ABV5ZYV7_9PSEU</name>
<feature type="domain" description="NADP-dependent oxidoreductase" evidence="1">
    <location>
        <begin position="16"/>
        <end position="313"/>
    </location>
</feature>
<dbReference type="SUPFAM" id="SSF51430">
    <property type="entry name" value="NAD(P)-linked oxidoreductase"/>
    <property type="match status" value="1"/>
</dbReference>
<dbReference type="RefSeq" id="WP_377853837.1">
    <property type="nucleotide sequence ID" value="NZ_JBHLZU010000018.1"/>
</dbReference>
<keyword evidence="3" id="KW-1185">Reference proteome</keyword>
<dbReference type="CDD" id="cd19152">
    <property type="entry name" value="AKR_AKR15A"/>
    <property type="match status" value="1"/>
</dbReference>
<dbReference type="PANTHER" id="PTHR42686:SF1">
    <property type="entry name" value="GH17980P-RELATED"/>
    <property type="match status" value="1"/>
</dbReference>
<organism evidence="2 3">
    <name type="scientific">Allokutzneria oryzae</name>
    <dbReference type="NCBI Taxonomy" id="1378989"/>
    <lineage>
        <taxon>Bacteria</taxon>
        <taxon>Bacillati</taxon>
        <taxon>Actinomycetota</taxon>
        <taxon>Actinomycetes</taxon>
        <taxon>Pseudonocardiales</taxon>
        <taxon>Pseudonocardiaceae</taxon>
        <taxon>Allokutzneria</taxon>
    </lineage>
</organism>
<dbReference type="InterPro" id="IPR036812">
    <property type="entry name" value="NAD(P)_OxRdtase_dom_sf"/>
</dbReference>
<evidence type="ECO:0000313" key="2">
    <source>
        <dbReference type="EMBL" id="MFB9906097.1"/>
    </source>
</evidence>
<comment type="caution">
    <text evidence="2">The sequence shown here is derived from an EMBL/GenBank/DDBJ whole genome shotgun (WGS) entry which is preliminary data.</text>
</comment>
<protein>
    <submittedName>
        <fullName evidence="2">Aldo/keto reductase</fullName>
    </submittedName>
</protein>
<dbReference type="PANTHER" id="PTHR42686">
    <property type="entry name" value="GH17980P-RELATED"/>
    <property type="match status" value="1"/>
</dbReference>
<dbReference type="Pfam" id="PF00248">
    <property type="entry name" value="Aldo_ket_red"/>
    <property type="match status" value="1"/>
</dbReference>
<accession>A0ABV5ZYV7</accession>
<evidence type="ECO:0000259" key="1">
    <source>
        <dbReference type="Pfam" id="PF00248"/>
    </source>
</evidence>
<dbReference type="Gene3D" id="3.20.20.100">
    <property type="entry name" value="NADP-dependent oxidoreductase domain"/>
    <property type="match status" value="1"/>
</dbReference>
<proteinExistence type="predicted"/>
<dbReference type="Proteomes" id="UP001589693">
    <property type="component" value="Unassembled WGS sequence"/>
</dbReference>
<dbReference type="InterPro" id="IPR023210">
    <property type="entry name" value="NADP_OxRdtase_dom"/>
</dbReference>
<gene>
    <name evidence="2" type="ORF">ACFFQA_19340</name>
</gene>
<evidence type="ECO:0000313" key="3">
    <source>
        <dbReference type="Proteomes" id="UP001589693"/>
    </source>
</evidence>
<dbReference type="InterPro" id="IPR020471">
    <property type="entry name" value="AKR"/>
</dbReference>
<reference evidence="2 3" key="1">
    <citation type="submission" date="2024-09" db="EMBL/GenBank/DDBJ databases">
        <authorList>
            <person name="Sun Q."/>
            <person name="Mori K."/>
        </authorList>
    </citation>
    <scope>NUCLEOTIDE SEQUENCE [LARGE SCALE GENOMIC DNA]</scope>
    <source>
        <strain evidence="2 3">TBRC 7907</strain>
    </source>
</reference>